<dbReference type="InterPro" id="IPR011006">
    <property type="entry name" value="CheY-like_superfamily"/>
</dbReference>
<dbReference type="PANTHER" id="PTHR45339">
    <property type="entry name" value="HYBRID SIGNAL TRANSDUCTION HISTIDINE KINASE J"/>
    <property type="match status" value="1"/>
</dbReference>
<dbReference type="Gene3D" id="3.30.450.20">
    <property type="entry name" value="PAS domain"/>
    <property type="match status" value="1"/>
</dbReference>
<dbReference type="Pfam" id="PF00512">
    <property type="entry name" value="HisKA"/>
    <property type="match status" value="1"/>
</dbReference>
<dbReference type="Gene3D" id="3.30.565.10">
    <property type="entry name" value="Histidine kinase-like ATPase, C-terminal domain"/>
    <property type="match status" value="1"/>
</dbReference>
<dbReference type="SMART" id="SM00448">
    <property type="entry name" value="REC"/>
    <property type="match status" value="1"/>
</dbReference>
<evidence type="ECO:0000256" key="13">
    <source>
        <dbReference type="PROSITE-ProRule" id="PRU00169"/>
    </source>
</evidence>
<feature type="modified residue" description="4-aspartylphosphate" evidence="13">
    <location>
        <position position="682"/>
    </location>
</feature>
<evidence type="ECO:0000256" key="1">
    <source>
        <dbReference type="ARBA" id="ARBA00000085"/>
    </source>
</evidence>
<sequence>MNPLLHRQLRKIDGTAAAEDPALREFLDLVGETYDEFDAHQRLLSHTLEITSEELTEANERLRHESESRLRSISRLFEETLNQQPNIIFRTRKEEGRFVVSLARGRLLARLGWDHSALEKDTIGLLIDDPRHAVHFHQAWGGEEQNFEVDFWHVGIVCEVLLHPIWENGEVTEIVGIVTDISRQKAAEDRLRHATEDTARRAAELESNRRVMLSMIEDLDQSHHKISRERDRANALAEEAASANRAKSDFLATMSHEIRTPMNGVLGFAQLLQQTPLSEQQEDFVTAIRTSAEALLRVINDVLDFSKIESGHMEIEEHPFSLQTCVDEALGTVSTAAAEKGIDLAARLDAGVPPSISGDSHRLRQVLVNLLGNAVKFTPEGEVRLEVEAGPTDDAGRVELRFRVSDTGVGIDPGQIERLFHPFHQQDSSTSRRFGGTGLGLAICRRLVELMGGGISVESRHGSGSTFTFTLPVTVSENPPPLVRPMPYPDFDGRRVLVVDGHRWSLRVITELLERWGMDVRPAASTEEARAELDGWVPQTALIDQAEATTPAGEQFVHDLAAAGAAPLLLCGPGDLLTPRDHFRDAIGGTLSKPLKVSPLFNMLLKQAARFRDPAVARPAQAPEPAAEQCSLRLLLAEDNAINRKLALAALAQLGCTPDIAVDGGEAIAAATTRRYDVILMDVQMPGMDGLEATRHIRAWESEHALPATRIIALTANALSGDRDLCLKAGMDDYLPKPIRLHSLREMLRPAATADEPAPIERPEAPATRALRQLAVELTAADAVSLATEFIDDLPGQLDEVREAVRLNNDADARRHAHSLKGSASIFSLEVLRHAAAAVEESCAARRLEEAGRRLETLEQAARTATEDLHDALHALGVNTVISPMS</sequence>
<dbReference type="InterPro" id="IPR005467">
    <property type="entry name" value="His_kinase_dom"/>
</dbReference>
<dbReference type="SUPFAM" id="SSF47226">
    <property type="entry name" value="Histidine-containing phosphotransfer domain, HPT domain"/>
    <property type="match status" value="1"/>
</dbReference>
<comment type="subcellular location">
    <subcellularLocation>
        <location evidence="2">Cell membrane</location>
        <topology evidence="2">Multi-pass membrane protein</topology>
    </subcellularLocation>
</comment>
<feature type="domain" description="HPt" evidence="17">
    <location>
        <begin position="779"/>
        <end position="876"/>
    </location>
</feature>
<keyword evidence="14" id="KW-0175">Coiled coil</keyword>
<keyword evidence="18" id="KW-0808">Transferase</keyword>
<evidence type="ECO:0000313" key="19">
    <source>
        <dbReference type="Proteomes" id="UP001476282"/>
    </source>
</evidence>
<dbReference type="InterPro" id="IPR004358">
    <property type="entry name" value="Sig_transdc_His_kin-like_C"/>
</dbReference>
<dbReference type="Pfam" id="PF00072">
    <property type="entry name" value="Response_reg"/>
    <property type="match status" value="1"/>
</dbReference>
<dbReference type="SMART" id="SM00387">
    <property type="entry name" value="HATPase_c"/>
    <property type="match status" value="1"/>
</dbReference>
<dbReference type="PRINTS" id="PR00344">
    <property type="entry name" value="BCTRLSENSOR"/>
</dbReference>
<organism evidence="18 19">
    <name type="scientific">Haloferula sargassicola</name>
    <dbReference type="NCBI Taxonomy" id="490096"/>
    <lineage>
        <taxon>Bacteria</taxon>
        <taxon>Pseudomonadati</taxon>
        <taxon>Verrucomicrobiota</taxon>
        <taxon>Verrucomicrobiia</taxon>
        <taxon>Verrucomicrobiales</taxon>
        <taxon>Verrucomicrobiaceae</taxon>
        <taxon>Haloferula</taxon>
    </lineage>
</organism>
<evidence type="ECO:0000256" key="9">
    <source>
        <dbReference type="ARBA" id="ARBA00022989"/>
    </source>
</evidence>
<dbReference type="CDD" id="cd17546">
    <property type="entry name" value="REC_hyHK_CKI1_RcsC-like"/>
    <property type="match status" value="1"/>
</dbReference>
<evidence type="ECO:0000313" key="18">
    <source>
        <dbReference type="EMBL" id="GAA5482025.1"/>
    </source>
</evidence>
<dbReference type="InterPro" id="IPR035965">
    <property type="entry name" value="PAS-like_dom_sf"/>
</dbReference>
<dbReference type="EC" id="2.7.13.3" evidence="3"/>
<comment type="caution">
    <text evidence="18">The sequence shown here is derived from an EMBL/GenBank/DDBJ whole genome shotgun (WGS) entry which is preliminary data.</text>
</comment>
<evidence type="ECO:0000256" key="4">
    <source>
        <dbReference type="ARBA" id="ARBA00022475"/>
    </source>
</evidence>
<dbReference type="RefSeq" id="WP_353566172.1">
    <property type="nucleotide sequence ID" value="NZ_BAABRI010000006.1"/>
</dbReference>
<keyword evidence="5 13" id="KW-0597">Phosphoprotein</keyword>
<evidence type="ECO:0000256" key="5">
    <source>
        <dbReference type="ARBA" id="ARBA00022553"/>
    </source>
</evidence>
<evidence type="ECO:0000256" key="6">
    <source>
        <dbReference type="ARBA" id="ARBA00022692"/>
    </source>
</evidence>
<dbReference type="SUPFAM" id="SSF55874">
    <property type="entry name" value="ATPase domain of HSP90 chaperone/DNA topoisomerase II/histidine kinase"/>
    <property type="match status" value="1"/>
</dbReference>
<evidence type="ECO:0000256" key="14">
    <source>
        <dbReference type="SAM" id="Coils"/>
    </source>
</evidence>
<reference evidence="18 19" key="1">
    <citation type="submission" date="2024-02" db="EMBL/GenBank/DDBJ databases">
        <title>Haloferula sargassicola NBRC 104335.</title>
        <authorList>
            <person name="Ichikawa N."/>
            <person name="Katano-Makiyama Y."/>
            <person name="Hidaka K."/>
        </authorList>
    </citation>
    <scope>NUCLEOTIDE SEQUENCE [LARGE SCALE GENOMIC DNA]</scope>
    <source>
        <strain evidence="18 19">NBRC 104335</strain>
    </source>
</reference>
<evidence type="ECO:0000256" key="11">
    <source>
        <dbReference type="ARBA" id="ARBA00023136"/>
    </source>
</evidence>
<dbReference type="PROSITE" id="PS50109">
    <property type="entry name" value="HIS_KIN"/>
    <property type="match status" value="1"/>
</dbReference>
<keyword evidence="7" id="KW-0547">Nucleotide-binding</keyword>
<dbReference type="PANTHER" id="PTHR45339:SF1">
    <property type="entry name" value="HYBRID SIGNAL TRANSDUCTION HISTIDINE KINASE J"/>
    <property type="match status" value="1"/>
</dbReference>
<dbReference type="InterPro" id="IPR003661">
    <property type="entry name" value="HisK_dim/P_dom"/>
</dbReference>
<dbReference type="Pfam" id="PF01627">
    <property type="entry name" value="Hpt"/>
    <property type="match status" value="1"/>
</dbReference>
<dbReference type="InterPro" id="IPR008207">
    <property type="entry name" value="Sig_transdc_His_kin_Hpt_dom"/>
</dbReference>
<dbReference type="GO" id="GO:0016301">
    <property type="term" value="F:kinase activity"/>
    <property type="evidence" value="ECO:0007669"/>
    <property type="project" value="UniProtKB-KW"/>
</dbReference>
<feature type="coiled-coil region" evidence="14">
    <location>
        <begin position="841"/>
        <end position="875"/>
    </location>
</feature>
<dbReference type="Gene3D" id="3.40.50.2300">
    <property type="match status" value="1"/>
</dbReference>
<keyword evidence="8" id="KW-0067">ATP-binding</keyword>
<dbReference type="InterPro" id="IPR036890">
    <property type="entry name" value="HATPase_C_sf"/>
</dbReference>
<accession>A0ABP9UK80</accession>
<evidence type="ECO:0000256" key="7">
    <source>
        <dbReference type="ARBA" id="ARBA00022741"/>
    </source>
</evidence>
<dbReference type="Gene3D" id="1.20.120.160">
    <property type="entry name" value="HPT domain"/>
    <property type="match status" value="1"/>
</dbReference>
<keyword evidence="4" id="KW-1003">Cell membrane</keyword>
<feature type="domain" description="Histidine kinase" evidence="15">
    <location>
        <begin position="253"/>
        <end position="475"/>
    </location>
</feature>
<evidence type="ECO:0000259" key="17">
    <source>
        <dbReference type="PROSITE" id="PS50894"/>
    </source>
</evidence>
<keyword evidence="9" id="KW-1133">Transmembrane helix</keyword>
<name>A0ABP9UK80_9BACT</name>
<proteinExistence type="predicted"/>
<dbReference type="InterPro" id="IPR001789">
    <property type="entry name" value="Sig_transdc_resp-reg_receiver"/>
</dbReference>
<comment type="catalytic activity">
    <reaction evidence="1">
        <text>ATP + protein L-histidine = ADP + protein N-phospho-L-histidine.</text>
        <dbReference type="EC" id="2.7.13.3"/>
    </reaction>
</comment>
<dbReference type="Pfam" id="PF02518">
    <property type="entry name" value="HATPase_c"/>
    <property type="match status" value="1"/>
</dbReference>
<feature type="domain" description="Response regulatory" evidence="16">
    <location>
        <begin position="633"/>
        <end position="752"/>
    </location>
</feature>
<keyword evidence="10" id="KW-0902">Two-component regulatory system</keyword>
<feature type="modified residue" description="Phosphohistidine" evidence="12">
    <location>
        <position position="818"/>
    </location>
</feature>
<dbReference type="SMART" id="SM00388">
    <property type="entry name" value="HisKA"/>
    <property type="match status" value="1"/>
</dbReference>
<dbReference type="CDD" id="cd00088">
    <property type="entry name" value="HPT"/>
    <property type="match status" value="1"/>
</dbReference>
<protein>
    <recommendedName>
        <fullName evidence="3">histidine kinase</fullName>
        <ecNumber evidence="3">2.7.13.3</ecNumber>
    </recommendedName>
</protein>
<dbReference type="PROSITE" id="PS50894">
    <property type="entry name" value="HPT"/>
    <property type="match status" value="1"/>
</dbReference>
<evidence type="ECO:0000259" key="15">
    <source>
        <dbReference type="PROSITE" id="PS50109"/>
    </source>
</evidence>
<dbReference type="SUPFAM" id="SSF47384">
    <property type="entry name" value="Homodimeric domain of signal transducing histidine kinase"/>
    <property type="match status" value="1"/>
</dbReference>
<dbReference type="SUPFAM" id="SSF52172">
    <property type="entry name" value="CheY-like"/>
    <property type="match status" value="2"/>
</dbReference>
<evidence type="ECO:0000256" key="8">
    <source>
        <dbReference type="ARBA" id="ARBA00022840"/>
    </source>
</evidence>
<dbReference type="CDD" id="cd00082">
    <property type="entry name" value="HisKA"/>
    <property type="match status" value="1"/>
</dbReference>
<dbReference type="PROSITE" id="PS50110">
    <property type="entry name" value="RESPONSE_REGULATORY"/>
    <property type="match status" value="1"/>
</dbReference>
<dbReference type="CDD" id="cd16922">
    <property type="entry name" value="HATPase_EvgS-ArcB-TorS-like"/>
    <property type="match status" value="1"/>
</dbReference>
<dbReference type="InterPro" id="IPR003594">
    <property type="entry name" value="HATPase_dom"/>
</dbReference>
<evidence type="ECO:0000256" key="10">
    <source>
        <dbReference type="ARBA" id="ARBA00023012"/>
    </source>
</evidence>
<dbReference type="Gene3D" id="1.10.287.130">
    <property type="match status" value="1"/>
</dbReference>
<dbReference type="Proteomes" id="UP001476282">
    <property type="component" value="Unassembled WGS sequence"/>
</dbReference>
<keyword evidence="18" id="KW-0418">Kinase</keyword>
<evidence type="ECO:0000256" key="12">
    <source>
        <dbReference type="PROSITE-ProRule" id="PRU00110"/>
    </source>
</evidence>
<keyword evidence="19" id="KW-1185">Reference proteome</keyword>
<dbReference type="SUPFAM" id="SSF55785">
    <property type="entry name" value="PYP-like sensor domain (PAS domain)"/>
    <property type="match status" value="1"/>
</dbReference>
<dbReference type="EMBL" id="BAABRI010000006">
    <property type="protein sequence ID" value="GAA5482025.1"/>
    <property type="molecule type" value="Genomic_DNA"/>
</dbReference>
<evidence type="ECO:0000256" key="2">
    <source>
        <dbReference type="ARBA" id="ARBA00004651"/>
    </source>
</evidence>
<evidence type="ECO:0000259" key="16">
    <source>
        <dbReference type="PROSITE" id="PS50110"/>
    </source>
</evidence>
<dbReference type="InterPro" id="IPR036641">
    <property type="entry name" value="HPT_dom_sf"/>
</dbReference>
<evidence type="ECO:0000256" key="3">
    <source>
        <dbReference type="ARBA" id="ARBA00012438"/>
    </source>
</evidence>
<keyword evidence="11" id="KW-0472">Membrane</keyword>
<dbReference type="InterPro" id="IPR036097">
    <property type="entry name" value="HisK_dim/P_sf"/>
</dbReference>
<keyword evidence="6" id="KW-0812">Transmembrane</keyword>
<gene>
    <name evidence="18" type="primary">rcsC_2</name>
    <name evidence="18" type="ORF">Hsar01_01240</name>
</gene>